<reference evidence="1" key="1">
    <citation type="submission" date="2019-06" db="EMBL/GenBank/DDBJ databases">
        <title>Complete genome sequence of Aeromonas hydrophila bacteriophage PS1.</title>
        <authorList>
            <person name="Rai S."/>
            <person name="Tyagi A."/>
            <person name="Kumar N."/>
            <person name="Singh N."/>
        </authorList>
    </citation>
    <scope>NUCLEOTIDE SEQUENCE [LARGE SCALE GENOMIC DNA]</scope>
</reference>
<keyword evidence="2" id="KW-1185">Reference proteome</keyword>
<sequence length="1174" mass="133758">MYVNKDKPLPILEDKKDPLGGLINSFIKVERERDKLQGDPAGQLKQIADFKTRMQSKVNSFSNDLNSLILGHSEAKGVLHGETKETVGLGNKDNFAMGTIDDHISGLRKDLFCNPEGLSYLVKDRVTIDPNSYLPAKAIPIASGGIFGEVPQITYHINRNDTEQSSANPVNYIGESNWEFCTPAGMFIYPMMNNSPIVGVFSDASTETVKTIQTPWGGTKVRYYERGIVPRRTRPVTMTSDKLAGQGGGEMLRSAEALFERSTVHYLEGGVQKVRALNRNHLPFDVFDTEETNNKAFGGVFASRENMLYHILVDMDFGELLPIDQRPMLDYIANQVWPRSSQYPFDENNRSRFDFIVNRDLPPIPDDPYSGPIRRFFDKALNFTYPKDPVKRHRNKFMEYIDRGLNAMWPVSRTSIYSREELELVDMVINKFWPGPRSESQVEGEIIIKLDFVVRSMLERDYPLSTNGTEGDELIYKTNKKFGQQFLVPAHGKITSKLRDTGTLGLDIKLKDIIEHDVQGYGKLIRHIDKTRCQLVSFAWRNRLEGKATVRLSIGWYTVNKSNYVHAYLDLDLHFDDNAGTFTSTVNVETSDSWNRVKQELNDNLEVVTEGLFKMYPGDVKEQPTHPAVIGGVFETQGGHMKSYSFYNRQYIGYYRHGVKSTLEFINQENNLIPTPTEYSYSIQSVINGDMFYGDHLRHIPVKVDTTNKTVLYLTQTRDWKNNYRWAFVNVESETPVVQPNGYVGPVRLSRKWVEDRKAYVPSMLIENDETSATMNISPVVFNNWNNFTGYTNYTLDENSDRHPITGVNEVQLSVEITNWIKNHVVDWKSSYKQYFLLQGNLYWIVQTLDSKEMLSDGTDCYYGVIKNCSIQTTQENIRTVIANNSIASSITVSKTNVNTKASLDIDTGSVFGFDQLAGLDVYALKVLDDARETKYEVMLNVAPFNNFYVEMRIEINKQTGEVTFKPKYDAVDPIFPYSTAIGYQIDYDSLNKYGSKIPHRVHVNYQSPVMLKKGLFSFRKTPNNYGFFTKSDGFVVINGRVQDKVQGIPLYPLGSAITIGGETLTLKYPIHNANFTDFPSGDELFITRDANNQFVVFGRYNNKGFNIEPDHNCVPVGFINDGKFTYHDPNSYRNSLFPAIRWKRLNIGNAGNSFPAFYGKPGESTPKNLFFKK</sequence>
<name>A0A514TV43_9CAUD</name>
<dbReference type="Proteomes" id="UP000317703">
    <property type="component" value="Segment"/>
</dbReference>
<evidence type="ECO:0000313" key="2">
    <source>
        <dbReference type="Proteomes" id="UP000317703"/>
    </source>
</evidence>
<organism evidence="1 2">
    <name type="scientific">Aeromonas phage PS1</name>
    <dbReference type="NCBI Taxonomy" id="2591406"/>
    <lineage>
        <taxon>Viruses</taxon>
        <taxon>Duplodnaviria</taxon>
        <taxon>Heunggongvirae</taxon>
        <taxon>Uroviricota</taxon>
        <taxon>Caudoviricetes</taxon>
        <taxon>Chimalliviridae</taxon>
        <taxon>Ferozepurvirus</taxon>
        <taxon>Ferozepurvirus PS1</taxon>
    </lineage>
</organism>
<protein>
    <submittedName>
        <fullName evidence="1">Uncharacterized protein</fullName>
    </submittedName>
</protein>
<proteinExistence type="predicted"/>
<gene>
    <name evidence="1" type="ORF">PS1_0137</name>
</gene>
<accession>A0A514TV43</accession>
<dbReference type="EMBL" id="MN032614">
    <property type="protein sequence ID" value="QDJ96896.1"/>
    <property type="molecule type" value="Genomic_DNA"/>
</dbReference>
<evidence type="ECO:0000313" key="1">
    <source>
        <dbReference type="EMBL" id="QDJ96896.1"/>
    </source>
</evidence>